<protein>
    <recommendedName>
        <fullName evidence="4">Secreted protein</fullName>
    </recommendedName>
</protein>
<evidence type="ECO:0000256" key="1">
    <source>
        <dbReference type="SAM" id="SignalP"/>
    </source>
</evidence>
<feature type="chain" id="PRO_5024447993" description="Secreted protein" evidence="1">
    <location>
        <begin position="16"/>
        <end position="71"/>
    </location>
</feature>
<keyword evidence="3" id="KW-1185">Reference proteome</keyword>
<accession>A0A5N5TP15</accession>
<evidence type="ECO:0000313" key="2">
    <source>
        <dbReference type="EMBL" id="KAB7507896.1"/>
    </source>
</evidence>
<gene>
    <name evidence="2" type="ORF">Anas_00456</name>
</gene>
<dbReference type="EMBL" id="SEYY01000160">
    <property type="protein sequence ID" value="KAB7507896.1"/>
    <property type="molecule type" value="Genomic_DNA"/>
</dbReference>
<organism evidence="2 3">
    <name type="scientific">Armadillidium nasatum</name>
    <dbReference type="NCBI Taxonomy" id="96803"/>
    <lineage>
        <taxon>Eukaryota</taxon>
        <taxon>Metazoa</taxon>
        <taxon>Ecdysozoa</taxon>
        <taxon>Arthropoda</taxon>
        <taxon>Crustacea</taxon>
        <taxon>Multicrustacea</taxon>
        <taxon>Malacostraca</taxon>
        <taxon>Eumalacostraca</taxon>
        <taxon>Peracarida</taxon>
        <taxon>Isopoda</taxon>
        <taxon>Oniscidea</taxon>
        <taxon>Crinocheta</taxon>
        <taxon>Armadillidiidae</taxon>
        <taxon>Armadillidium</taxon>
    </lineage>
</organism>
<comment type="caution">
    <text evidence="2">The sequence shown here is derived from an EMBL/GenBank/DDBJ whole genome shotgun (WGS) entry which is preliminary data.</text>
</comment>
<reference evidence="2 3" key="1">
    <citation type="journal article" date="2019" name="PLoS Biol.">
        <title>Sex chromosomes control vertical transmission of feminizing Wolbachia symbionts in an isopod.</title>
        <authorList>
            <person name="Becking T."/>
            <person name="Chebbi M.A."/>
            <person name="Giraud I."/>
            <person name="Moumen B."/>
            <person name="Laverre T."/>
            <person name="Caubet Y."/>
            <person name="Peccoud J."/>
            <person name="Gilbert C."/>
            <person name="Cordaux R."/>
        </authorList>
    </citation>
    <scope>NUCLEOTIDE SEQUENCE [LARGE SCALE GENOMIC DNA]</scope>
    <source>
        <strain evidence="2">ANa2</strain>
        <tissue evidence="2">Whole body excluding digestive tract and cuticle</tissue>
    </source>
</reference>
<sequence>MCLIVLSFLYDPISALFCRRYVSIRGHSVKCMAHSDINDLLATKSTSISHNMCELSDRKISHFIFPPQKRK</sequence>
<evidence type="ECO:0008006" key="4">
    <source>
        <dbReference type="Google" id="ProtNLM"/>
    </source>
</evidence>
<feature type="signal peptide" evidence="1">
    <location>
        <begin position="1"/>
        <end position="15"/>
    </location>
</feature>
<evidence type="ECO:0000313" key="3">
    <source>
        <dbReference type="Proteomes" id="UP000326759"/>
    </source>
</evidence>
<dbReference type="AlphaFoldDB" id="A0A5N5TP15"/>
<name>A0A5N5TP15_9CRUS</name>
<proteinExistence type="predicted"/>
<keyword evidence="1" id="KW-0732">Signal</keyword>
<dbReference type="Proteomes" id="UP000326759">
    <property type="component" value="Unassembled WGS sequence"/>
</dbReference>